<evidence type="ECO:0000313" key="6">
    <source>
        <dbReference type="Proteomes" id="UP000308181"/>
    </source>
</evidence>
<keyword evidence="1" id="KW-0805">Transcription regulation</keyword>
<dbReference type="Proteomes" id="UP000308181">
    <property type="component" value="Unassembled WGS sequence"/>
</dbReference>
<dbReference type="Pfam" id="PF12833">
    <property type="entry name" value="HTH_18"/>
    <property type="match status" value="1"/>
</dbReference>
<organism evidence="5 6">
    <name type="scientific">Pedobacter cryophilus</name>
    <dbReference type="NCBI Taxonomy" id="2571271"/>
    <lineage>
        <taxon>Bacteria</taxon>
        <taxon>Pseudomonadati</taxon>
        <taxon>Bacteroidota</taxon>
        <taxon>Sphingobacteriia</taxon>
        <taxon>Sphingobacteriales</taxon>
        <taxon>Sphingobacteriaceae</taxon>
        <taxon>Pedobacter</taxon>
    </lineage>
</organism>
<accession>A0A4U1C265</accession>
<evidence type="ECO:0000259" key="4">
    <source>
        <dbReference type="PROSITE" id="PS01124"/>
    </source>
</evidence>
<dbReference type="PANTHER" id="PTHR47893:SF1">
    <property type="entry name" value="REGULATORY PROTEIN PCHR"/>
    <property type="match status" value="1"/>
</dbReference>
<dbReference type="EMBL" id="SWBP01000002">
    <property type="protein sequence ID" value="TKB99114.1"/>
    <property type="molecule type" value="Genomic_DNA"/>
</dbReference>
<dbReference type="RefSeq" id="WP_136825925.1">
    <property type="nucleotide sequence ID" value="NZ_SWBP01000002.1"/>
</dbReference>
<gene>
    <name evidence="5" type="ORF">FA046_08375</name>
</gene>
<dbReference type="InterPro" id="IPR018060">
    <property type="entry name" value="HTH_AraC"/>
</dbReference>
<keyword evidence="3" id="KW-0804">Transcription</keyword>
<evidence type="ECO:0000256" key="1">
    <source>
        <dbReference type="ARBA" id="ARBA00023015"/>
    </source>
</evidence>
<protein>
    <submittedName>
        <fullName evidence="5">Helix-turn-helix transcriptional regulator</fullName>
    </submittedName>
</protein>
<dbReference type="PROSITE" id="PS01124">
    <property type="entry name" value="HTH_ARAC_FAMILY_2"/>
    <property type="match status" value="1"/>
</dbReference>
<dbReference type="InterPro" id="IPR053142">
    <property type="entry name" value="PchR_regulatory_protein"/>
</dbReference>
<evidence type="ECO:0000313" key="5">
    <source>
        <dbReference type="EMBL" id="TKB99114.1"/>
    </source>
</evidence>
<dbReference type="AlphaFoldDB" id="A0A4U1C265"/>
<dbReference type="SUPFAM" id="SSF46689">
    <property type="entry name" value="Homeodomain-like"/>
    <property type="match status" value="2"/>
</dbReference>
<reference evidence="5 6" key="1">
    <citation type="submission" date="2019-04" db="EMBL/GenBank/DDBJ databases">
        <title>Pedobacter sp. AR-3-17 sp. nov., isolated from Arctic soil.</title>
        <authorList>
            <person name="Dahal R.H."/>
            <person name="Kim D.-U."/>
        </authorList>
    </citation>
    <scope>NUCLEOTIDE SEQUENCE [LARGE SCALE GENOMIC DNA]</scope>
    <source>
        <strain evidence="5 6">AR-3-17</strain>
    </source>
</reference>
<keyword evidence="6" id="KW-1185">Reference proteome</keyword>
<comment type="caution">
    <text evidence="5">The sequence shown here is derived from an EMBL/GenBank/DDBJ whole genome shotgun (WGS) entry which is preliminary data.</text>
</comment>
<feature type="domain" description="HTH araC/xylS-type" evidence="4">
    <location>
        <begin position="233"/>
        <end position="331"/>
    </location>
</feature>
<dbReference type="PANTHER" id="PTHR47893">
    <property type="entry name" value="REGULATORY PROTEIN PCHR"/>
    <property type="match status" value="1"/>
</dbReference>
<dbReference type="GO" id="GO:0043565">
    <property type="term" value="F:sequence-specific DNA binding"/>
    <property type="evidence" value="ECO:0007669"/>
    <property type="project" value="InterPro"/>
</dbReference>
<evidence type="ECO:0000256" key="2">
    <source>
        <dbReference type="ARBA" id="ARBA00023125"/>
    </source>
</evidence>
<dbReference type="OrthoDB" id="799767at2"/>
<dbReference type="InterPro" id="IPR020449">
    <property type="entry name" value="Tscrpt_reg_AraC-type_HTH"/>
</dbReference>
<dbReference type="PRINTS" id="PR00032">
    <property type="entry name" value="HTHARAC"/>
</dbReference>
<proteinExistence type="predicted"/>
<sequence>MTAYGELVTQKENFSPVYLLIPAQQQENSVIAVAQDNISDATQQVWEQLNEAEFALVFQDFFVKRTTHQNLLNTEKTFRAVNRIAIMQFCLEGNCECQLDFLKQKVKILDGEHNIFCLPTDEVFHFSNSANFNSITIYLDHLFLLKYIPVNHFLIEKMESAQSNSLYDRNLAIKPKMQSVLNDIINCEFDGHLRKLYLQAKIIELFSLQLSQYEKSEDDDKVHLKESDREKMLLVKNLISNNFEESYSLSHLARLVGTNEQYLKKHFKIMFGQTVFGYILSCKMEKAKQMLLTGEYKIVEIAAFVGYKHATHFTTAFKKFFGYPPQKIKGE</sequence>
<keyword evidence="2" id="KW-0238">DNA-binding</keyword>
<dbReference type="Gene3D" id="1.10.10.60">
    <property type="entry name" value="Homeodomain-like"/>
    <property type="match status" value="1"/>
</dbReference>
<dbReference type="InterPro" id="IPR009057">
    <property type="entry name" value="Homeodomain-like_sf"/>
</dbReference>
<dbReference type="GO" id="GO:0003700">
    <property type="term" value="F:DNA-binding transcription factor activity"/>
    <property type="evidence" value="ECO:0007669"/>
    <property type="project" value="InterPro"/>
</dbReference>
<name>A0A4U1C265_9SPHI</name>
<dbReference type="SMART" id="SM00342">
    <property type="entry name" value="HTH_ARAC"/>
    <property type="match status" value="1"/>
</dbReference>
<evidence type="ECO:0000256" key="3">
    <source>
        <dbReference type="ARBA" id="ARBA00023163"/>
    </source>
</evidence>